<organism evidence="4">
    <name type="scientific">uncultured Caudovirales phage</name>
    <dbReference type="NCBI Taxonomy" id="2100421"/>
    <lineage>
        <taxon>Viruses</taxon>
        <taxon>Duplodnaviria</taxon>
        <taxon>Heunggongvirae</taxon>
        <taxon>Uroviricota</taxon>
        <taxon>Caudoviricetes</taxon>
        <taxon>Peduoviridae</taxon>
        <taxon>Maltschvirus</taxon>
        <taxon>Maltschvirus maltsch</taxon>
    </lineage>
</organism>
<evidence type="ECO:0000313" key="2">
    <source>
        <dbReference type="EMBL" id="CAB4150094.1"/>
    </source>
</evidence>
<protein>
    <submittedName>
        <fullName evidence="4">Uncharacterized protein</fullName>
    </submittedName>
</protein>
<evidence type="ECO:0000313" key="4">
    <source>
        <dbReference type="EMBL" id="CAB4183286.1"/>
    </source>
</evidence>
<evidence type="ECO:0000313" key="1">
    <source>
        <dbReference type="EMBL" id="CAB4135572.1"/>
    </source>
</evidence>
<evidence type="ECO:0000313" key="6">
    <source>
        <dbReference type="EMBL" id="CAB4210689.1"/>
    </source>
</evidence>
<evidence type="ECO:0000313" key="5">
    <source>
        <dbReference type="EMBL" id="CAB4197989.1"/>
    </source>
</evidence>
<name>A0A6J5QLB2_9CAUD</name>
<reference evidence="4" key="1">
    <citation type="submission" date="2020-05" db="EMBL/GenBank/DDBJ databases">
        <authorList>
            <person name="Chiriac C."/>
            <person name="Salcher M."/>
            <person name="Ghai R."/>
            <person name="Kavagutti S V."/>
        </authorList>
    </citation>
    <scope>NUCLEOTIDE SEQUENCE</scope>
</reference>
<dbReference type="EMBL" id="LR796855">
    <property type="protein sequence ID" value="CAB4169860.1"/>
    <property type="molecule type" value="Genomic_DNA"/>
</dbReference>
<proteinExistence type="predicted"/>
<evidence type="ECO:0000313" key="3">
    <source>
        <dbReference type="EMBL" id="CAB4169860.1"/>
    </source>
</evidence>
<dbReference type="EMBL" id="LR797044">
    <property type="protein sequence ID" value="CAB4183286.1"/>
    <property type="molecule type" value="Genomic_DNA"/>
</dbReference>
<dbReference type="EMBL" id="LR796533">
    <property type="protein sequence ID" value="CAB4150094.1"/>
    <property type="molecule type" value="Genomic_DNA"/>
</dbReference>
<dbReference type="EMBL" id="LR797373">
    <property type="protein sequence ID" value="CAB4210689.1"/>
    <property type="molecule type" value="Genomic_DNA"/>
</dbReference>
<sequence length="77" mass="8601">MAQNQNTFDFKAFNAMVREAGSGLKLHLALGLLKDVDYVMYRYDNPLGMDLKGVINGLVEIKEKGKAQAAERAKRVE</sequence>
<accession>A0A6J5QLB2</accession>
<dbReference type="EMBL" id="LR796302">
    <property type="protein sequence ID" value="CAB4135572.1"/>
    <property type="molecule type" value="Genomic_DNA"/>
</dbReference>
<dbReference type="EMBL" id="LR797261">
    <property type="protein sequence ID" value="CAB4197989.1"/>
    <property type="molecule type" value="Genomic_DNA"/>
</dbReference>
<gene>
    <name evidence="4" type="ORF">UFOVP1078_52</name>
    <name evidence="5" type="ORF">UFOVP1317_42</name>
    <name evidence="6" type="ORF">UFOVP1429_37</name>
    <name evidence="1" type="ORF">UFOVP289_63</name>
    <name evidence="2" type="ORF">UFOVP547_47</name>
    <name evidence="3" type="ORF">UFOVP900_22</name>
</gene>